<protein>
    <recommendedName>
        <fullName evidence="1">Lipocalin-like domain-containing protein</fullName>
    </recommendedName>
</protein>
<dbReference type="Pfam" id="PF13648">
    <property type="entry name" value="Lipocalin_4"/>
    <property type="match status" value="1"/>
</dbReference>
<evidence type="ECO:0000313" key="2">
    <source>
        <dbReference type="EMBL" id="AWX46186.1"/>
    </source>
</evidence>
<dbReference type="InterPro" id="IPR024311">
    <property type="entry name" value="Lipocalin-like"/>
</dbReference>
<reference evidence="2 3" key="1">
    <citation type="submission" date="2018-06" db="EMBL/GenBank/DDBJ databases">
        <title>Spongiibacterium sp. HME9304 Genome sequencing and assembly.</title>
        <authorList>
            <person name="Kang H."/>
            <person name="Kim H."/>
            <person name="Joh K."/>
        </authorList>
    </citation>
    <scope>NUCLEOTIDE SEQUENCE [LARGE SCALE GENOMIC DNA]</scope>
    <source>
        <strain evidence="2 3">HME9304</strain>
    </source>
</reference>
<proteinExistence type="predicted"/>
<accession>A0A2Z4LWU8</accession>
<dbReference type="KEGG" id="spon:HME9304_03218"/>
<organism evidence="2 3">
    <name type="scientific">Flagellimonas maritima</name>
    <dbReference type="NCBI Taxonomy" id="1383885"/>
    <lineage>
        <taxon>Bacteria</taxon>
        <taxon>Pseudomonadati</taxon>
        <taxon>Bacteroidota</taxon>
        <taxon>Flavobacteriia</taxon>
        <taxon>Flavobacteriales</taxon>
        <taxon>Flavobacteriaceae</taxon>
        <taxon>Flagellimonas</taxon>
    </lineage>
</organism>
<keyword evidence="3" id="KW-1185">Reference proteome</keyword>
<dbReference type="Proteomes" id="UP000248536">
    <property type="component" value="Chromosome"/>
</dbReference>
<name>A0A2Z4LWU8_9FLAO</name>
<dbReference type="OrthoDB" id="1403922at2"/>
<dbReference type="EMBL" id="CP030104">
    <property type="protein sequence ID" value="AWX46186.1"/>
    <property type="molecule type" value="Genomic_DNA"/>
</dbReference>
<evidence type="ECO:0000259" key="1">
    <source>
        <dbReference type="Pfam" id="PF13648"/>
    </source>
</evidence>
<gene>
    <name evidence="2" type="ORF">HME9304_03218</name>
</gene>
<evidence type="ECO:0000313" key="3">
    <source>
        <dbReference type="Proteomes" id="UP000248536"/>
    </source>
</evidence>
<dbReference type="RefSeq" id="WP_112379491.1">
    <property type="nucleotide sequence ID" value="NZ_CP030104.1"/>
</dbReference>
<sequence>MMKFKGYRYLIILLLTILACESGEEEETFTPDDDTNVNTNVKIEDILGTWFIYSGEFMDTSVQIAPRFPVCGYEYLVFSENSRYEEVLYNNDDCVPVKKTGNWKIENGIISISFSSGEVEELSIIDFKSSELVIRFLFDFDDDGNKDVFKANLKRYDPITNNHIATSFERDSDETSLLKFNWKQETDVNSFTGYEVYRSIDGSCTKENAVLLTEIGDINNTTFIDYDPPATTNTLCYFLRVYSDDVLVGESRLLTENPKDLIIPNTPNLNSVSVDGETILLEWSEYDIPYFSHYEIVYASTDGTNLLFHEEDSVKTINAIEETSFLDTDPPYIENPFYAVYAYNIFGTNVVSNYEQVTFRQKDLFGPIYLSHLEVDDDEPAVYLHGSSQIPSWASYDAYAILRLNYDQGVLESTTSEEVYVAGEFPFRKPFNFSEGKELVVNGRNNLHFLNPTSLSEIFSFGSFYLFEEFNVSSIVDFTYTKNGFLVVIDTDSIFIFQRNGEELMLLDKQIHFETHHGDNLYRIIHVNDDEIIVGHKNDQESILYAVDDNGILQNRRVITLPLSSDYIAKYKNTSFYSDSGNLLINYGQRKLYSTISFQVEAQLPEDLFALGLSNDAKFIFASTIDPDWFGSDVQTEFLKREVLLYDTETSEIQTIKTKGYPIRIFENNVGEIFSISIPENQIITGFDVFVEKINFL</sequence>
<dbReference type="PROSITE" id="PS51257">
    <property type="entry name" value="PROKAR_LIPOPROTEIN"/>
    <property type="match status" value="1"/>
</dbReference>
<dbReference type="AlphaFoldDB" id="A0A2Z4LWU8"/>
<feature type="domain" description="Lipocalin-like" evidence="1">
    <location>
        <begin position="47"/>
        <end position="134"/>
    </location>
</feature>